<dbReference type="EMBL" id="CP064760">
    <property type="protein sequence ID" value="QPE03735.1"/>
    <property type="molecule type" value="Genomic_DNA"/>
</dbReference>
<dbReference type="InterPro" id="IPR001173">
    <property type="entry name" value="Glyco_trans_2-like"/>
</dbReference>
<name>A0A7S8MWL5_9MICO</name>
<dbReference type="GO" id="GO:0016757">
    <property type="term" value="F:glycosyltransferase activity"/>
    <property type="evidence" value="ECO:0007669"/>
    <property type="project" value="UniProtKB-KW"/>
</dbReference>
<dbReference type="PANTHER" id="PTHR43685">
    <property type="entry name" value="GLYCOSYLTRANSFERASE"/>
    <property type="match status" value="1"/>
</dbReference>
<dbReference type="Pfam" id="PF00535">
    <property type="entry name" value="Glycos_transf_2"/>
    <property type="match status" value="1"/>
</dbReference>
<evidence type="ECO:0000313" key="6">
    <source>
        <dbReference type="Proteomes" id="UP000594480"/>
    </source>
</evidence>
<dbReference type="Proteomes" id="UP000594480">
    <property type="component" value="Chromosome"/>
</dbReference>
<comment type="similarity">
    <text evidence="1">Belongs to the glycosyltransferase 2 family.</text>
</comment>
<dbReference type="KEGG" id="msf:IT882_10600"/>
<dbReference type="Gene3D" id="3.90.550.10">
    <property type="entry name" value="Spore Coat Polysaccharide Biosynthesis Protein SpsA, Chain A"/>
    <property type="match status" value="1"/>
</dbReference>
<accession>A0A7S8MWL5</accession>
<reference evidence="5 6" key="1">
    <citation type="submission" date="2020-11" db="EMBL/GenBank/DDBJ databases">
        <title>Amino acid is mineralized and recycled by bacteria in oceanic microbiome.</title>
        <authorList>
            <person name="Zheng L.Y."/>
        </authorList>
    </citation>
    <scope>NUCLEOTIDE SEQUENCE [LARGE SCALE GENOMIC DNA]</scope>
    <source>
        <strain evidence="5 6">A32-1</strain>
    </source>
</reference>
<sequence length="301" mass="32997">MTQPAITVIVPGLDVAPYVPDALASLRNQTREDWVALLVDDGSTDSTGDLFEEAAARDERFRVLRQPRTRGLGAARNAGLDLVTTPFVGFLDADDEFTPWALERLVGTLERTGSDVVIGAYTRLRPQPDGTYQEGVVQPWVAAATAPERHRVRLDEHPAATGSIVAWAKVSRARLWDELRFPEGHLYEDQVVAQQMLVAASAFDTIPDVVVRWRMRPDGTSITQRESEVAVLRDCLDAMAAGLEVLTGHADARRARVELIRAMDLPRLHALATGNPDPEYGALLAAFEARVDALALERSDA</sequence>
<feature type="domain" description="Glycosyltransferase 2-like" evidence="4">
    <location>
        <begin position="7"/>
        <end position="123"/>
    </location>
</feature>
<evidence type="ECO:0000259" key="4">
    <source>
        <dbReference type="Pfam" id="PF00535"/>
    </source>
</evidence>
<dbReference type="SUPFAM" id="SSF53448">
    <property type="entry name" value="Nucleotide-diphospho-sugar transferases"/>
    <property type="match status" value="1"/>
</dbReference>
<dbReference type="RefSeq" id="WP_195691827.1">
    <property type="nucleotide sequence ID" value="NZ_CP064760.1"/>
</dbReference>
<evidence type="ECO:0000256" key="1">
    <source>
        <dbReference type="ARBA" id="ARBA00006739"/>
    </source>
</evidence>
<dbReference type="InterPro" id="IPR050834">
    <property type="entry name" value="Glycosyltransf_2"/>
</dbReference>
<protein>
    <submittedName>
        <fullName evidence="5">Glycosyltransferase family 2 protein</fullName>
    </submittedName>
</protein>
<dbReference type="PANTHER" id="PTHR43685:SF5">
    <property type="entry name" value="GLYCOSYLTRANSFERASE EPSE-RELATED"/>
    <property type="match status" value="1"/>
</dbReference>
<keyword evidence="6" id="KW-1185">Reference proteome</keyword>
<dbReference type="CDD" id="cd00761">
    <property type="entry name" value="Glyco_tranf_GTA_type"/>
    <property type="match status" value="1"/>
</dbReference>
<dbReference type="AlphaFoldDB" id="A0A7S8MWL5"/>
<proteinExistence type="inferred from homology"/>
<gene>
    <name evidence="5" type="ORF">IT882_10600</name>
</gene>
<keyword evidence="2" id="KW-0328">Glycosyltransferase</keyword>
<evidence type="ECO:0000313" key="5">
    <source>
        <dbReference type="EMBL" id="QPE03735.1"/>
    </source>
</evidence>
<dbReference type="InterPro" id="IPR029044">
    <property type="entry name" value="Nucleotide-diphossugar_trans"/>
</dbReference>
<keyword evidence="3 5" id="KW-0808">Transferase</keyword>
<evidence type="ECO:0000256" key="2">
    <source>
        <dbReference type="ARBA" id="ARBA00022676"/>
    </source>
</evidence>
<organism evidence="5 6">
    <name type="scientific">Microbacterium schleiferi</name>
    <dbReference type="NCBI Taxonomy" id="69362"/>
    <lineage>
        <taxon>Bacteria</taxon>
        <taxon>Bacillati</taxon>
        <taxon>Actinomycetota</taxon>
        <taxon>Actinomycetes</taxon>
        <taxon>Micrococcales</taxon>
        <taxon>Microbacteriaceae</taxon>
        <taxon>Microbacterium</taxon>
    </lineage>
</organism>
<evidence type="ECO:0000256" key="3">
    <source>
        <dbReference type="ARBA" id="ARBA00022679"/>
    </source>
</evidence>